<accession>A0A917YUF9</accession>
<gene>
    <name evidence="2" type="ORF">GCM10010982_12270</name>
</gene>
<reference evidence="2" key="1">
    <citation type="journal article" date="2014" name="Int. J. Syst. Evol. Microbiol.">
        <title>Complete genome sequence of Corynebacterium casei LMG S-19264T (=DSM 44701T), isolated from a smear-ripened cheese.</title>
        <authorList>
            <consortium name="US DOE Joint Genome Institute (JGI-PGF)"/>
            <person name="Walter F."/>
            <person name="Albersmeier A."/>
            <person name="Kalinowski J."/>
            <person name="Ruckert C."/>
        </authorList>
    </citation>
    <scope>NUCLEOTIDE SEQUENCE</scope>
    <source>
        <strain evidence="2">CGMCC 1.7086</strain>
    </source>
</reference>
<dbReference type="EMBL" id="BMLS01000002">
    <property type="protein sequence ID" value="GGO66966.1"/>
    <property type="molecule type" value="Genomic_DNA"/>
</dbReference>
<reference evidence="2" key="2">
    <citation type="submission" date="2020-09" db="EMBL/GenBank/DDBJ databases">
        <authorList>
            <person name="Sun Q."/>
            <person name="Zhou Y."/>
        </authorList>
    </citation>
    <scope>NUCLEOTIDE SEQUENCE</scope>
    <source>
        <strain evidence="2">CGMCC 1.7086</strain>
    </source>
</reference>
<comment type="caution">
    <text evidence="2">The sequence shown here is derived from an EMBL/GenBank/DDBJ whole genome shotgun (WGS) entry which is preliminary data.</text>
</comment>
<evidence type="ECO:0000313" key="2">
    <source>
        <dbReference type="EMBL" id="GGO66966.1"/>
    </source>
</evidence>
<name>A0A917YUF9_9ALTE</name>
<organism evidence="2 3">
    <name type="scientific">Bowmanella pacifica</name>
    <dbReference type="NCBI Taxonomy" id="502051"/>
    <lineage>
        <taxon>Bacteria</taxon>
        <taxon>Pseudomonadati</taxon>
        <taxon>Pseudomonadota</taxon>
        <taxon>Gammaproteobacteria</taxon>
        <taxon>Alteromonadales</taxon>
        <taxon>Alteromonadaceae</taxon>
        <taxon>Bowmanella</taxon>
    </lineage>
</organism>
<evidence type="ECO:0000256" key="1">
    <source>
        <dbReference type="SAM" id="Phobius"/>
    </source>
</evidence>
<dbReference type="Proteomes" id="UP000606935">
    <property type="component" value="Unassembled WGS sequence"/>
</dbReference>
<proteinExistence type="predicted"/>
<evidence type="ECO:0000313" key="3">
    <source>
        <dbReference type="Proteomes" id="UP000606935"/>
    </source>
</evidence>
<keyword evidence="3" id="KW-1185">Reference proteome</keyword>
<sequence>MAKKVTVLFSSLADADSAIPISGKAGKYISMANGHKATSNIKWYMYFLFFSMSVLFDKFIIYVGVF</sequence>
<keyword evidence="1" id="KW-0472">Membrane</keyword>
<feature type="transmembrane region" description="Helical" evidence="1">
    <location>
        <begin position="41"/>
        <end position="65"/>
    </location>
</feature>
<dbReference type="AlphaFoldDB" id="A0A917YUF9"/>
<keyword evidence="1" id="KW-0812">Transmembrane</keyword>
<protein>
    <submittedName>
        <fullName evidence="2">Uncharacterized protein</fullName>
    </submittedName>
</protein>
<keyword evidence="1" id="KW-1133">Transmembrane helix</keyword>